<dbReference type="HOGENOM" id="CLU_983050_0_0_4"/>
<protein>
    <submittedName>
        <fullName evidence="1">Putative periplasmic binding protein</fullName>
    </submittedName>
</protein>
<dbReference type="Proteomes" id="UP000001693">
    <property type="component" value="Chromosome"/>
</dbReference>
<accession>B1XYM8</accession>
<gene>
    <name evidence="1" type="ordered locus">Lcho_4213</name>
</gene>
<dbReference type="eggNOG" id="COG3221">
    <property type="taxonomic scope" value="Bacteria"/>
</dbReference>
<dbReference type="Gene3D" id="3.40.190.10">
    <property type="entry name" value="Periplasmic binding protein-like II"/>
    <property type="match status" value="2"/>
</dbReference>
<dbReference type="EMBL" id="CP001013">
    <property type="protein sequence ID" value="ACB36464.1"/>
    <property type="molecule type" value="Genomic_DNA"/>
</dbReference>
<dbReference type="Pfam" id="PF12974">
    <property type="entry name" value="Phosphonate-bd"/>
    <property type="match status" value="1"/>
</dbReference>
<dbReference type="PANTHER" id="PTHR35841">
    <property type="entry name" value="PHOSPHONATES-BINDING PERIPLASMIC PROTEIN"/>
    <property type="match status" value="1"/>
</dbReference>
<evidence type="ECO:0000313" key="2">
    <source>
        <dbReference type="Proteomes" id="UP000001693"/>
    </source>
</evidence>
<dbReference type="KEGG" id="lch:Lcho_4213"/>
<dbReference type="SUPFAM" id="SSF53850">
    <property type="entry name" value="Periplasmic binding protein-like II"/>
    <property type="match status" value="1"/>
</dbReference>
<reference evidence="1 2" key="1">
    <citation type="submission" date="2008-03" db="EMBL/GenBank/DDBJ databases">
        <title>Complete sequence of Leptothrix cholodnii SP-6.</title>
        <authorList>
            <consortium name="US DOE Joint Genome Institute"/>
            <person name="Copeland A."/>
            <person name="Lucas S."/>
            <person name="Lapidus A."/>
            <person name="Glavina del Rio T."/>
            <person name="Dalin E."/>
            <person name="Tice H."/>
            <person name="Bruce D."/>
            <person name="Goodwin L."/>
            <person name="Pitluck S."/>
            <person name="Chertkov O."/>
            <person name="Brettin T."/>
            <person name="Detter J.C."/>
            <person name="Han C."/>
            <person name="Kuske C.R."/>
            <person name="Schmutz J."/>
            <person name="Larimer F."/>
            <person name="Land M."/>
            <person name="Hauser L."/>
            <person name="Kyrpides N."/>
            <person name="Lykidis A."/>
            <person name="Emerson D."/>
            <person name="Richardson P."/>
        </authorList>
    </citation>
    <scope>NUCLEOTIDE SEQUENCE [LARGE SCALE GENOMIC DNA]</scope>
    <source>
        <strain evidence="2">ATCC 51168 / LMG 8142 / SP-6</strain>
    </source>
</reference>
<dbReference type="PANTHER" id="PTHR35841:SF1">
    <property type="entry name" value="PHOSPHONATES-BINDING PERIPLASMIC PROTEIN"/>
    <property type="match status" value="1"/>
</dbReference>
<name>B1XYM8_LEPCP</name>
<evidence type="ECO:0000313" key="1">
    <source>
        <dbReference type="EMBL" id="ACB36464.1"/>
    </source>
</evidence>
<dbReference type="RefSeq" id="WP_012349205.1">
    <property type="nucleotide sequence ID" value="NC_010524.1"/>
</dbReference>
<keyword evidence="2" id="KW-1185">Reference proteome</keyword>
<dbReference type="AlphaFoldDB" id="B1XYM8"/>
<organism evidence="1 2">
    <name type="scientific">Leptothrix cholodnii (strain ATCC 51168 / LMG 8142 / SP-6)</name>
    <name type="common">Leptothrix discophora (strain SP-6)</name>
    <dbReference type="NCBI Taxonomy" id="395495"/>
    <lineage>
        <taxon>Bacteria</taxon>
        <taxon>Pseudomonadati</taxon>
        <taxon>Pseudomonadota</taxon>
        <taxon>Betaproteobacteria</taxon>
        <taxon>Burkholderiales</taxon>
        <taxon>Sphaerotilaceae</taxon>
        <taxon>Leptothrix</taxon>
    </lineage>
</organism>
<dbReference type="OrthoDB" id="9178452at2"/>
<proteinExistence type="predicted"/>
<dbReference type="STRING" id="395495.Lcho_4213"/>
<sequence length="284" mass="31095" precursor="true">MNLHDLLRRIGLWLAAAFLCTPVLAQEAGVYRFSPVNQYGINLTAAYWNPIIGYVSEKSGVKLQLKIGRTSADTTAFVLAQEVEFVFSNHLFSPEREQLGWRVFGRRQTPAVHAQIVVPADSPITDLAALAGKEVVFPGPEALVSYKFTAAHLMARQVEFKTVFGGNTDGALAQLYSGKAAAAGVNSQLVEGYARREDKKYRVLWSSPPVHDLALMASAKVPEKVRQAVIQAFVGMHQDPKGRDILQQASVHVGLTAAAHFMASDGSEYSAYRDFYRTAPASLR</sequence>